<dbReference type="InterPro" id="IPR001343">
    <property type="entry name" value="Hemolysn_Ca-bd"/>
</dbReference>
<dbReference type="Proteomes" id="UP000824281">
    <property type="component" value="Chromosome"/>
</dbReference>
<evidence type="ECO:0000256" key="5">
    <source>
        <dbReference type="ARBA" id="ARBA00022837"/>
    </source>
</evidence>
<feature type="compositionally biased region" description="Polar residues" evidence="8">
    <location>
        <begin position="286"/>
        <end position="303"/>
    </location>
</feature>
<dbReference type="SUPFAM" id="SSF51120">
    <property type="entry name" value="beta-Roll"/>
    <property type="match status" value="1"/>
</dbReference>
<gene>
    <name evidence="10" type="ORF">K3148_03095</name>
</gene>
<dbReference type="SUPFAM" id="SSF141072">
    <property type="entry name" value="CalX-like"/>
    <property type="match status" value="1"/>
</dbReference>
<dbReference type="CDD" id="cd10283">
    <property type="entry name" value="MnuA_DNase1-like"/>
    <property type="match status" value="1"/>
</dbReference>
<dbReference type="CDD" id="cd04486">
    <property type="entry name" value="YhcR_OBF_like"/>
    <property type="match status" value="1"/>
</dbReference>
<evidence type="ECO:0000256" key="3">
    <source>
        <dbReference type="ARBA" id="ARBA00022729"/>
    </source>
</evidence>
<dbReference type="Gene3D" id="2.60.40.2030">
    <property type="match status" value="1"/>
</dbReference>
<feature type="domain" description="LTD" evidence="9">
    <location>
        <begin position="333"/>
        <end position="442"/>
    </location>
</feature>
<dbReference type="PRINTS" id="PR00313">
    <property type="entry name" value="CABNDNGRPT"/>
</dbReference>
<dbReference type="RefSeq" id="WP_221425865.1">
    <property type="nucleotide sequence ID" value="NZ_CP081295.1"/>
</dbReference>
<evidence type="ECO:0000256" key="6">
    <source>
        <dbReference type="ARBA" id="ARBA00023026"/>
    </source>
</evidence>
<dbReference type="InterPro" id="IPR036691">
    <property type="entry name" value="Endo/exonu/phosph_ase_sf"/>
</dbReference>
<feature type="compositionally biased region" description="Polar residues" evidence="8">
    <location>
        <begin position="320"/>
        <end position="329"/>
    </location>
</feature>
<dbReference type="Pfam" id="PF03160">
    <property type="entry name" value="Calx-beta"/>
    <property type="match status" value="1"/>
</dbReference>
<dbReference type="PANTHER" id="PTHR42834">
    <property type="entry name" value="ENDONUCLEASE/EXONUCLEASE/PHOSPHATASE FAMILY PROTEIN (AFU_ORTHOLOGUE AFUA_3G09210)"/>
    <property type="match status" value="1"/>
</dbReference>
<evidence type="ECO:0000256" key="8">
    <source>
        <dbReference type="SAM" id="MobiDB-lite"/>
    </source>
</evidence>
<organism evidence="10 11">
    <name type="scientific">Qipengyuania aurantiaca</name>
    <dbReference type="NCBI Taxonomy" id="2867233"/>
    <lineage>
        <taxon>Bacteria</taxon>
        <taxon>Pseudomonadati</taxon>
        <taxon>Pseudomonadota</taxon>
        <taxon>Alphaproteobacteria</taxon>
        <taxon>Sphingomonadales</taxon>
        <taxon>Erythrobacteraceae</taxon>
        <taxon>Qipengyuania</taxon>
    </lineage>
</organism>
<keyword evidence="3" id="KW-0732">Signal</keyword>
<evidence type="ECO:0000313" key="11">
    <source>
        <dbReference type="Proteomes" id="UP000824281"/>
    </source>
</evidence>
<keyword evidence="7" id="KW-0472">Membrane</keyword>
<dbReference type="EMBL" id="CP081295">
    <property type="protein sequence ID" value="QZD90395.1"/>
    <property type="molecule type" value="Genomic_DNA"/>
</dbReference>
<evidence type="ECO:0000259" key="9">
    <source>
        <dbReference type="PROSITE" id="PS51841"/>
    </source>
</evidence>
<proteinExistence type="predicted"/>
<dbReference type="InterPro" id="IPR018511">
    <property type="entry name" value="Hemolysin-typ_Ca-bd_CS"/>
</dbReference>
<dbReference type="PROSITE" id="PS00330">
    <property type="entry name" value="HEMOLYSIN_CALCIUM"/>
    <property type="match status" value="2"/>
</dbReference>
<keyword evidence="4" id="KW-0677">Repeat</keyword>
<dbReference type="InterPro" id="IPR003995">
    <property type="entry name" value="RTX_toxin_determinant-A"/>
</dbReference>
<dbReference type="SMART" id="SM00237">
    <property type="entry name" value="Calx_beta"/>
    <property type="match status" value="1"/>
</dbReference>
<dbReference type="InterPro" id="IPR005135">
    <property type="entry name" value="Endo/exonuclease/phosphatase"/>
</dbReference>
<dbReference type="Gene3D" id="3.60.10.10">
    <property type="entry name" value="Endonuclease/exonuclease/phosphatase"/>
    <property type="match status" value="1"/>
</dbReference>
<keyword evidence="6" id="KW-0843">Virulence</keyword>
<evidence type="ECO:0000256" key="1">
    <source>
        <dbReference type="ARBA" id="ARBA00004370"/>
    </source>
</evidence>
<dbReference type="Gene3D" id="2.150.10.10">
    <property type="entry name" value="Serralysin-like metalloprotease, C-terminal"/>
    <property type="match status" value="1"/>
</dbReference>
<dbReference type="SUPFAM" id="SSF56219">
    <property type="entry name" value="DNase I-like"/>
    <property type="match status" value="1"/>
</dbReference>
<dbReference type="InterPro" id="IPR001322">
    <property type="entry name" value="Lamin_tail_dom"/>
</dbReference>
<keyword evidence="11" id="KW-1185">Reference proteome</keyword>
<accession>A0ABX8ZN09</accession>
<dbReference type="InterPro" id="IPR038081">
    <property type="entry name" value="CalX-like_sf"/>
</dbReference>
<reference evidence="10 11" key="1">
    <citation type="submission" date="2021-08" db="EMBL/GenBank/DDBJ databases">
        <title>Comparative Genomics Analysis of the Genus Qipengyuania Reveals Extensive Genetic Diversity and Metabolic Versatility, Including the Description of Fifteen Novel Species.</title>
        <authorList>
            <person name="Liu Y."/>
        </authorList>
    </citation>
    <scope>NUCLEOTIDE SEQUENCE [LARGE SCALE GENOMIC DNA]</scope>
    <source>
        <strain evidence="10 11">1NDH13</strain>
    </source>
</reference>
<keyword evidence="5" id="KW-0106">Calcium</keyword>
<dbReference type="PANTHER" id="PTHR42834:SF1">
    <property type="entry name" value="ENDONUCLEASE_EXONUCLEASE_PHOSPHATASE FAMILY PROTEIN (AFU_ORTHOLOGUE AFUA_3G09210)"/>
    <property type="match status" value="1"/>
</dbReference>
<dbReference type="InterPro" id="IPR011049">
    <property type="entry name" value="Serralysin-like_metalloprot_C"/>
</dbReference>
<feature type="compositionally biased region" description="Pro residues" evidence="8">
    <location>
        <begin position="331"/>
        <end position="341"/>
    </location>
</feature>
<name>A0ABX8ZN09_9SPHN</name>
<dbReference type="InterPro" id="IPR003644">
    <property type="entry name" value="Calx_beta"/>
</dbReference>
<feature type="region of interest" description="Disordered" evidence="8">
    <location>
        <begin position="286"/>
        <end position="305"/>
    </location>
</feature>
<keyword evidence="2" id="KW-0800">Toxin</keyword>
<dbReference type="PROSITE" id="PS51841">
    <property type="entry name" value="LTD"/>
    <property type="match status" value="1"/>
</dbReference>
<protein>
    <submittedName>
        <fullName evidence="10">Lamin tail domain-containing protein</fullName>
    </submittedName>
</protein>
<comment type="subcellular location">
    <subcellularLocation>
        <location evidence="1">Membrane</location>
    </subcellularLocation>
</comment>
<evidence type="ECO:0000256" key="2">
    <source>
        <dbReference type="ARBA" id="ARBA00022656"/>
    </source>
</evidence>
<feature type="region of interest" description="Disordered" evidence="8">
    <location>
        <begin position="318"/>
        <end position="343"/>
    </location>
</feature>
<evidence type="ECO:0000256" key="7">
    <source>
        <dbReference type="ARBA" id="ARBA00023136"/>
    </source>
</evidence>
<dbReference type="Pfam" id="PF19580">
    <property type="entry name" value="Exo_endo_phos_3"/>
    <property type="match status" value="1"/>
</dbReference>
<dbReference type="PRINTS" id="PR01488">
    <property type="entry name" value="RTXTOXINA"/>
</dbReference>
<evidence type="ECO:0000256" key="4">
    <source>
        <dbReference type="ARBA" id="ARBA00022737"/>
    </source>
</evidence>
<evidence type="ECO:0000313" key="10">
    <source>
        <dbReference type="EMBL" id="QZD90395.1"/>
    </source>
</evidence>
<sequence length="1387" mass="142792">MVADASTRVFINEFHYDNASTDTGEFIEIANLDQIDLTGWTLVLYNGSNGAPYDTIALSGSDEFLTVNFPSNGIQNGAPDGIALVDVGGNVVMFLSYEGTMTAVGGPADGLVSTDIGVAETGSTPAGDSLQLTGEGSTYGDFTWAAPSASTSGAANTRQIIASNEPLVFINEFHYDNASTDVGEFVEIAGTAGLDLTGYSLVLYNGSNSLPYTTVLLDGFVIDDEGTGFGAIAVEFPSNGIQNGSPDGIALVAPDGTVLEFLSYEGTLTALGGPADGMTSTDVGVAETSGTPTGQSLQRTGSGSEAIDFTWTGPLEESRGTLNAGQTFGDTPPPPPPPPPATGDANVFFNEFHYDNSGGDVGEAIELAGAAGTSLEGWSIVLYNGNGGGAYRTVSLSGIIPDQDDGFGTISFDMSGLQNGSPDGFALVDADGNVVQFLSYEGTMVASDGPAAGMTSEDVGVEEAGSPAGFSLQLSGTGSNYEDFSWTGPVGDSFGSVNAGQDFTPPNPNGSFYIDDASVAEGDAGISLMSFTVRRTGGTEGEVSVDYSVILGDNAQSADAADFAGALSGTVIFAAGQSSATITIEVAGDTQPEPTEFFGVELTNPTGGADIRDGEATGTIINDEALNLQIGEIQGESHQSIYVDNIVTTTGIVTAVARNGFYMQDADGDGNAATSDAIFVFTRSAPTVVAGDALTVTGTVNEFTPGGDESNLSTTQLIDASITVESSGNALPAAVLIGPNGVTPPTEIIDDDGLSDYDPANDGIDFWESLEGMRVTVENPVAIDSTNNFGELWTVASDAAGTLTATNVSETGLVVIDGGEGGLGEFDSGAGSDFNPERIQIDGGYELNGVTFDTPDVTPGATLENVTGIIDYAFGNYELRPTEAVTVAAPSTNLGEFSMLEGAVNQLTVATYNVLNLDINDADGDTDVADGRFEAIAFDIGVAMNAPDIVILEEIQDDSGSWNDGTVSAEMTLQQLADAIYDQTGVVYYVVDNPYVVDGQTGGQPGGNIRVAFLYRADSVTLDPASVFTIDDPAFARTPLVATFGFNGEEVTVIGNHFTSLIGSDNIFSANQPPEMAGALQRAEQAAALNAYVTALLAQDPDVNIVVGGDFNDFQFEETLQIVTGELDYAGGMVSDGSDVELANLAYLLEASERYSTLFQGNAQMIDHILASENLMDGAAIDVVHRNIHTASGVSDHDSVLARFNIGFQEIDAGSGADVVEGNDGNDRIFGGNGSDVLIGNAGIDELFGGNGWDQLFGGDGDDVLSGGNGKDYLDGGEGSDLLFGGRGADTFVLRASEGTDIIADFGDGPDAIRIDGSNGSNVEFTQSGANTEIRLDGTLVAVVLEADADDVAAATTFSDPPEAAFAPIHEIAIADLSANMGEFSVF</sequence>
<dbReference type="Pfam" id="PF00353">
    <property type="entry name" value="HemolysinCabind"/>
    <property type="match status" value="1"/>
</dbReference>